<evidence type="ECO:0000313" key="2">
    <source>
        <dbReference type="EMBL" id="SEL19594.1"/>
    </source>
</evidence>
<dbReference type="AlphaFoldDB" id="A0A1H7N7X1"/>
<accession>A0A1H7N7X1</accession>
<sequence length="186" mass="20696">MKVDCRFKQIIFMVFSLVVLPVFSADNTTLQAQGKACSAIAATAVRLACYDKLFLFKNESKQASAITHPSQRNSQAIIAATVASNNLITPAQDNAKRSDNAGKKYLASVTDNGQAIYLSLVKMQRNKDNIHVFYFENGQIWQQLEPSYLAKPKQFPITSRLTSGAFSSYNLRLGNKAKKIKVKRVK</sequence>
<keyword evidence="1" id="KW-0732">Signal</keyword>
<evidence type="ECO:0000256" key="1">
    <source>
        <dbReference type="SAM" id="SignalP"/>
    </source>
</evidence>
<feature type="signal peptide" evidence="1">
    <location>
        <begin position="1"/>
        <end position="24"/>
    </location>
</feature>
<organism evidence="2 3">
    <name type="scientific">Colwellia chukchiensis</name>
    <dbReference type="NCBI Taxonomy" id="641665"/>
    <lineage>
        <taxon>Bacteria</taxon>
        <taxon>Pseudomonadati</taxon>
        <taxon>Pseudomonadota</taxon>
        <taxon>Gammaproteobacteria</taxon>
        <taxon>Alteromonadales</taxon>
        <taxon>Colwelliaceae</taxon>
        <taxon>Colwellia</taxon>
    </lineage>
</organism>
<keyword evidence="3" id="KW-1185">Reference proteome</keyword>
<dbReference type="STRING" id="641665.GCA_002104455_03407"/>
<dbReference type="Proteomes" id="UP000199297">
    <property type="component" value="Unassembled WGS sequence"/>
</dbReference>
<evidence type="ECO:0000313" key="3">
    <source>
        <dbReference type="Proteomes" id="UP000199297"/>
    </source>
</evidence>
<feature type="chain" id="PRO_5011531011" evidence="1">
    <location>
        <begin position="25"/>
        <end position="186"/>
    </location>
</feature>
<dbReference type="EMBL" id="FOBI01000007">
    <property type="protein sequence ID" value="SEL19594.1"/>
    <property type="molecule type" value="Genomic_DNA"/>
</dbReference>
<name>A0A1H7N7X1_9GAMM</name>
<protein>
    <submittedName>
        <fullName evidence="2">Uncharacterized protein</fullName>
    </submittedName>
</protein>
<gene>
    <name evidence="2" type="ORF">SAMN05216262_10755</name>
</gene>
<reference evidence="3" key="1">
    <citation type="submission" date="2016-10" db="EMBL/GenBank/DDBJ databases">
        <authorList>
            <person name="Varghese N."/>
            <person name="Submissions S."/>
        </authorList>
    </citation>
    <scope>NUCLEOTIDE SEQUENCE [LARGE SCALE GENOMIC DNA]</scope>
    <source>
        <strain evidence="3">CGMCC 1.9127</strain>
    </source>
</reference>
<proteinExistence type="predicted"/>